<name>E8U4L9_DEIML</name>
<proteinExistence type="predicted"/>
<dbReference type="Proteomes" id="UP000008635">
    <property type="component" value="Chromosome"/>
</dbReference>
<evidence type="ECO:0000313" key="3">
    <source>
        <dbReference type="Proteomes" id="UP000008635"/>
    </source>
</evidence>
<dbReference type="AlphaFoldDB" id="E8U4L9"/>
<accession>E8U4L9</accession>
<reference evidence="2 3" key="1">
    <citation type="journal article" date="2011" name="Stand. Genomic Sci.">
        <title>Complete genome sequence of Deinococcus maricopensis type strain (LB-34).</title>
        <authorList>
            <person name="Pukall R."/>
            <person name="Zeytun A."/>
            <person name="Lucas S."/>
            <person name="Lapidus A."/>
            <person name="Hammon N."/>
            <person name="Deshpande S."/>
            <person name="Nolan M."/>
            <person name="Cheng J.F."/>
            <person name="Pitluck S."/>
            <person name="Liolios K."/>
            <person name="Pagani I."/>
            <person name="Mikhailova N."/>
            <person name="Ivanova N."/>
            <person name="Mavromatis K."/>
            <person name="Pati A."/>
            <person name="Tapia R."/>
            <person name="Han C."/>
            <person name="Goodwin L."/>
            <person name="Chen A."/>
            <person name="Palaniappan K."/>
            <person name="Land M."/>
            <person name="Hauser L."/>
            <person name="Chang Y.J."/>
            <person name="Jeffries C.D."/>
            <person name="Brambilla E.M."/>
            <person name="Rohde M."/>
            <person name="Goker M."/>
            <person name="Detter J.C."/>
            <person name="Woyke T."/>
            <person name="Bristow J."/>
            <person name="Eisen J.A."/>
            <person name="Markowitz V."/>
            <person name="Hugenholtz P."/>
            <person name="Kyrpides N.C."/>
            <person name="Klenk H.P."/>
        </authorList>
    </citation>
    <scope>NUCLEOTIDE SEQUENCE [LARGE SCALE GENOMIC DNA]</scope>
    <source>
        <strain evidence="3">DSM 21211 / LMG 22137 / NRRL B-23946 / LB-34</strain>
    </source>
</reference>
<dbReference type="KEGG" id="dmr:Deima_3257"/>
<gene>
    <name evidence="2" type="ordered locus">Deima_3257</name>
</gene>
<feature type="signal peptide" evidence="1">
    <location>
        <begin position="1"/>
        <end position="19"/>
    </location>
</feature>
<dbReference type="STRING" id="709986.Deima_3257"/>
<organism evidence="2 3">
    <name type="scientific">Deinococcus maricopensis (strain DSM 21211 / LMG 22137 / NRRL B-23946 / LB-34)</name>
    <dbReference type="NCBI Taxonomy" id="709986"/>
    <lineage>
        <taxon>Bacteria</taxon>
        <taxon>Thermotogati</taxon>
        <taxon>Deinococcota</taxon>
        <taxon>Deinococci</taxon>
        <taxon>Deinococcales</taxon>
        <taxon>Deinococcaceae</taxon>
        <taxon>Deinococcus</taxon>
    </lineage>
</organism>
<dbReference type="RefSeq" id="WP_013558387.1">
    <property type="nucleotide sequence ID" value="NC_014958.1"/>
</dbReference>
<sequence length="150" mass="15918" precursor="true">MRATLTTAALLAATCAAAAACPSTTGKLAGVMPVPAAARPDCGPTWRAFDQALKAQMSGMNMKTTVQLYWMPSAPAALPDALNAAFKRAGFTVMAGQPWAKYVFGKHVTASLSQGARTVNLEFGPSDELLPEYRRGQPGGPYYLLVREMH</sequence>
<protein>
    <recommendedName>
        <fullName evidence="4">Lipoprotein</fullName>
    </recommendedName>
</protein>
<keyword evidence="3" id="KW-1185">Reference proteome</keyword>
<dbReference type="EMBL" id="CP002454">
    <property type="protein sequence ID" value="ADV68884.1"/>
    <property type="molecule type" value="Genomic_DNA"/>
</dbReference>
<reference evidence="3" key="2">
    <citation type="submission" date="2011-01" db="EMBL/GenBank/DDBJ databases">
        <title>The complete genome of Deinococcus maricopensis DSM 21211.</title>
        <authorList>
            <consortium name="US DOE Joint Genome Institute (JGI-PGF)"/>
            <person name="Lucas S."/>
            <person name="Copeland A."/>
            <person name="Lapidus A."/>
            <person name="Goodwin L."/>
            <person name="Pitluck S."/>
            <person name="Kyrpides N."/>
            <person name="Mavromatis K."/>
            <person name="Pagani I."/>
            <person name="Ivanova N."/>
            <person name="Ovchinnikova G."/>
            <person name="Zeytun A."/>
            <person name="Detter J.C."/>
            <person name="Han C."/>
            <person name="Land M."/>
            <person name="Hauser L."/>
            <person name="Markowitz V."/>
            <person name="Cheng J.-F."/>
            <person name="Hugenholtz P."/>
            <person name="Woyke T."/>
            <person name="Wu D."/>
            <person name="Pukall R."/>
            <person name="Gehrich-Schroeter G."/>
            <person name="Brambilla E."/>
            <person name="Klenk H.-P."/>
            <person name="Eisen J.A."/>
        </authorList>
    </citation>
    <scope>NUCLEOTIDE SEQUENCE [LARGE SCALE GENOMIC DNA]</scope>
    <source>
        <strain evidence="3">DSM 21211 / LMG 22137 / NRRL B-23946 / LB-34</strain>
    </source>
</reference>
<evidence type="ECO:0000256" key="1">
    <source>
        <dbReference type="SAM" id="SignalP"/>
    </source>
</evidence>
<evidence type="ECO:0008006" key="4">
    <source>
        <dbReference type="Google" id="ProtNLM"/>
    </source>
</evidence>
<evidence type="ECO:0000313" key="2">
    <source>
        <dbReference type="EMBL" id="ADV68884.1"/>
    </source>
</evidence>
<keyword evidence="1" id="KW-0732">Signal</keyword>
<dbReference type="PROSITE" id="PS51257">
    <property type="entry name" value="PROKAR_LIPOPROTEIN"/>
    <property type="match status" value="1"/>
</dbReference>
<feature type="chain" id="PRO_5003228357" description="Lipoprotein" evidence="1">
    <location>
        <begin position="20"/>
        <end position="150"/>
    </location>
</feature>
<dbReference type="HOGENOM" id="CLU_1737545_0_0_0"/>